<evidence type="ECO:0000313" key="1">
    <source>
        <dbReference type="EMBL" id="KEH38671.1"/>
    </source>
</evidence>
<accession>A0A072VAN6</accession>
<gene>
    <name evidence="1" type="ordered locus">MTR_2g078590</name>
</gene>
<name>A0A072VAN6_MEDTR</name>
<dbReference type="SUPFAM" id="SSF48484">
    <property type="entry name" value="Lipoxigenase"/>
    <property type="match status" value="1"/>
</dbReference>
<reference evidence="1 3" key="2">
    <citation type="journal article" date="2014" name="BMC Genomics">
        <title>An improved genome release (version Mt4.0) for the model legume Medicago truncatula.</title>
        <authorList>
            <person name="Tang H."/>
            <person name="Krishnakumar V."/>
            <person name="Bidwell S."/>
            <person name="Rosen B."/>
            <person name="Chan A."/>
            <person name="Zhou S."/>
            <person name="Gentzbittel L."/>
            <person name="Childs K.L."/>
            <person name="Yandell M."/>
            <person name="Gundlach H."/>
            <person name="Mayer K.F."/>
            <person name="Schwartz D.C."/>
            <person name="Town C.D."/>
        </authorList>
    </citation>
    <scope>GENOME REANNOTATION</scope>
    <source>
        <strain evidence="1">A17</strain>
        <strain evidence="2 3">cv. Jemalong A17</strain>
    </source>
</reference>
<dbReference type="HOGENOM" id="CLU_2625660_0_0_1"/>
<protein>
    <submittedName>
        <fullName evidence="1">Lipoxygenase, putative</fullName>
    </submittedName>
</protein>
<dbReference type="Proteomes" id="UP000002051">
    <property type="component" value="Chromosome 2"/>
</dbReference>
<evidence type="ECO:0000313" key="3">
    <source>
        <dbReference type="Proteomes" id="UP000002051"/>
    </source>
</evidence>
<evidence type="ECO:0000313" key="2">
    <source>
        <dbReference type="EnsemblPlants" id="KEH38671"/>
    </source>
</evidence>
<keyword evidence="3" id="KW-1185">Reference proteome</keyword>
<dbReference type="EnsemblPlants" id="KEH38671">
    <property type="protein sequence ID" value="KEH38671"/>
    <property type="gene ID" value="MTR_2g078590"/>
</dbReference>
<dbReference type="InterPro" id="IPR036226">
    <property type="entry name" value="LipOase_C_sf"/>
</dbReference>
<proteinExistence type="predicted"/>
<reference evidence="1 3" key="1">
    <citation type="journal article" date="2011" name="Nature">
        <title>The Medicago genome provides insight into the evolution of rhizobial symbioses.</title>
        <authorList>
            <person name="Young N.D."/>
            <person name="Debelle F."/>
            <person name="Oldroyd G.E."/>
            <person name="Geurts R."/>
            <person name="Cannon S.B."/>
            <person name="Udvardi M.K."/>
            <person name="Benedito V.A."/>
            <person name="Mayer K.F."/>
            <person name="Gouzy J."/>
            <person name="Schoof H."/>
            <person name="Van de Peer Y."/>
            <person name="Proost S."/>
            <person name="Cook D.R."/>
            <person name="Meyers B.C."/>
            <person name="Spannagl M."/>
            <person name="Cheung F."/>
            <person name="De Mita S."/>
            <person name="Krishnakumar V."/>
            <person name="Gundlach H."/>
            <person name="Zhou S."/>
            <person name="Mudge J."/>
            <person name="Bharti A.K."/>
            <person name="Murray J.D."/>
            <person name="Naoumkina M.A."/>
            <person name="Rosen B."/>
            <person name="Silverstein K.A."/>
            <person name="Tang H."/>
            <person name="Rombauts S."/>
            <person name="Zhao P.X."/>
            <person name="Zhou P."/>
            <person name="Barbe V."/>
            <person name="Bardou P."/>
            <person name="Bechner M."/>
            <person name="Bellec A."/>
            <person name="Berger A."/>
            <person name="Berges H."/>
            <person name="Bidwell S."/>
            <person name="Bisseling T."/>
            <person name="Choisne N."/>
            <person name="Couloux A."/>
            <person name="Denny R."/>
            <person name="Deshpande S."/>
            <person name="Dai X."/>
            <person name="Doyle J.J."/>
            <person name="Dudez A.M."/>
            <person name="Farmer A.D."/>
            <person name="Fouteau S."/>
            <person name="Franken C."/>
            <person name="Gibelin C."/>
            <person name="Gish J."/>
            <person name="Goldstein S."/>
            <person name="Gonzalez A.J."/>
            <person name="Green P.J."/>
            <person name="Hallab A."/>
            <person name="Hartog M."/>
            <person name="Hua A."/>
            <person name="Humphray S.J."/>
            <person name="Jeong D.H."/>
            <person name="Jing Y."/>
            <person name="Jocker A."/>
            <person name="Kenton S.M."/>
            <person name="Kim D.J."/>
            <person name="Klee K."/>
            <person name="Lai H."/>
            <person name="Lang C."/>
            <person name="Lin S."/>
            <person name="Macmil S.L."/>
            <person name="Magdelenat G."/>
            <person name="Matthews L."/>
            <person name="McCorrison J."/>
            <person name="Monaghan E.L."/>
            <person name="Mun J.H."/>
            <person name="Najar F.Z."/>
            <person name="Nicholson C."/>
            <person name="Noirot C."/>
            <person name="O'Bleness M."/>
            <person name="Paule C.R."/>
            <person name="Poulain J."/>
            <person name="Prion F."/>
            <person name="Qin B."/>
            <person name="Qu C."/>
            <person name="Retzel E.F."/>
            <person name="Riddle C."/>
            <person name="Sallet E."/>
            <person name="Samain S."/>
            <person name="Samson N."/>
            <person name="Sanders I."/>
            <person name="Saurat O."/>
            <person name="Scarpelli C."/>
            <person name="Schiex T."/>
            <person name="Segurens B."/>
            <person name="Severin A.J."/>
            <person name="Sherrier D.J."/>
            <person name="Shi R."/>
            <person name="Sims S."/>
            <person name="Singer S.R."/>
            <person name="Sinharoy S."/>
            <person name="Sterck L."/>
            <person name="Viollet A."/>
            <person name="Wang B.B."/>
            <person name="Wang K."/>
            <person name="Wang M."/>
            <person name="Wang X."/>
            <person name="Warfsmann J."/>
            <person name="Weissenbach J."/>
            <person name="White D.D."/>
            <person name="White J.D."/>
            <person name="Wiley G.B."/>
            <person name="Wincker P."/>
            <person name="Xing Y."/>
            <person name="Yang L."/>
            <person name="Yao Z."/>
            <person name="Ying F."/>
            <person name="Zhai J."/>
            <person name="Zhou L."/>
            <person name="Zuber A."/>
            <person name="Denarie J."/>
            <person name="Dixon R.A."/>
            <person name="May G.D."/>
            <person name="Schwartz D.C."/>
            <person name="Rogers J."/>
            <person name="Quetier F."/>
            <person name="Town C.D."/>
            <person name="Roe B.A."/>
        </authorList>
    </citation>
    <scope>NUCLEOTIDE SEQUENCE [LARGE SCALE GENOMIC DNA]</scope>
    <source>
        <strain evidence="1">A17</strain>
        <strain evidence="2 3">cv. Jemalong A17</strain>
    </source>
</reference>
<organism evidence="1 3">
    <name type="scientific">Medicago truncatula</name>
    <name type="common">Barrel medic</name>
    <name type="synonym">Medicago tribuloides</name>
    <dbReference type="NCBI Taxonomy" id="3880"/>
    <lineage>
        <taxon>Eukaryota</taxon>
        <taxon>Viridiplantae</taxon>
        <taxon>Streptophyta</taxon>
        <taxon>Embryophyta</taxon>
        <taxon>Tracheophyta</taxon>
        <taxon>Spermatophyta</taxon>
        <taxon>Magnoliopsida</taxon>
        <taxon>eudicotyledons</taxon>
        <taxon>Gunneridae</taxon>
        <taxon>Pentapetalae</taxon>
        <taxon>rosids</taxon>
        <taxon>fabids</taxon>
        <taxon>Fabales</taxon>
        <taxon>Fabaceae</taxon>
        <taxon>Papilionoideae</taxon>
        <taxon>50 kb inversion clade</taxon>
        <taxon>NPAAA clade</taxon>
        <taxon>Hologalegina</taxon>
        <taxon>IRL clade</taxon>
        <taxon>Trifolieae</taxon>
        <taxon>Medicago</taxon>
    </lineage>
</organism>
<sequence length="78" mass="9101">MRRLIPEESDPKYASFIYDPQKSFLNALPRRFIPEESDAEIVEAFYEFSAEIGKIEMVFCLMNYLLLVLDLVLHAEAL</sequence>
<dbReference type="AlphaFoldDB" id="A0A072VAN6"/>
<reference evidence="2" key="3">
    <citation type="submission" date="2015-04" db="UniProtKB">
        <authorList>
            <consortium name="EnsemblPlants"/>
        </authorList>
    </citation>
    <scope>IDENTIFICATION</scope>
    <source>
        <strain evidence="2">cv. Jemalong A17</strain>
    </source>
</reference>
<dbReference type="EMBL" id="CM001218">
    <property type="protein sequence ID" value="KEH38671.1"/>
    <property type="molecule type" value="Genomic_DNA"/>
</dbReference>
<dbReference type="STRING" id="3880.A0A072VAN6"/>